<protein>
    <submittedName>
        <fullName evidence="2">Uncharacterized protein</fullName>
    </submittedName>
</protein>
<dbReference type="EMBL" id="JAAXCY010000005">
    <property type="protein sequence ID" value="MBC2407163.1"/>
    <property type="molecule type" value="Genomic_DNA"/>
</dbReference>
<name>A0A7X1APF8_9PSED</name>
<reference evidence="3 4" key="1">
    <citation type="submission" date="2020-04" db="EMBL/GenBank/DDBJ databases">
        <title>Pseudomonas crami sp. nov., a novel proteolytic bacterial species isolated from cream.</title>
        <authorList>
            <person name="Hofmann K."/>
            <person name="Woller A."/>
            <person name="Huptas C."/>
            <person name="Wenning M."/>
            <person name="Scherer S."/>
            <person name="Doll E.V."/>
        </authorList>
    </citation>
    <scope>NUCLEOTIDE SEQUENCE [LARGE SCALE GENOMIC DNA]</scope>
    <source>
        <strain evidence="1 4">WS 5096</strain>
        <strain evidence="2 3">WS 5106</strain>
    </source>
</reference>
<keyword evidence="4" id="KW-1185">Reference proteome</keyword>
<proteinExistence type="predicted"/>
<dbReference type="Proteomes" id="UP000520513">
    <property type="component" value="Unassembled WGS sequence"/>
</dbReference>
<dbReference type="EMBL" id="JAAXCZ010000004">
    <property type="protein sequence ID" value="MBC2381174.1"/>
    <property type="molecule type" value="Genomic_DNA"/>
</dbReference>
<evidence type="ECO:0000313" key="2">
    <source>
        <dbReference type="EMBL" id="MBC2407163.1"/>
    </source>
</evidence>
<comment type="caution">
    <text evidence="2">The sequence shown here is derived from an EMBL/GenBank/DDBJ whole genome shotgun (WGS) entry which is preliminary data.</text>
</comment>
<organism evidence="2 3">
    <name type="scientific">Pseudomonas cremoris</name>
    <dbReference type="NCBI Taxonomy" id="2724178"/>
    <lineage>
        <taxon>Bacteria</taxon>
        <taxon>Pseudomonadati</taxon>
        <taxon>Pseudomonadota</taxon>
        <taxon>Gammaproteobacteria</taxon>
        <taxon>Pseudomonadales</taxon>
        <taxon>Pseudomonadaceae</taxon>
        <taxon>Pseudomonas</taxon>
    </lineage>
</organism>
<evidence type="ECO:0000313" key="3">
    <source>
        <dbReference type="Proteomes" id="UP000520513"/>
    </source>
</evidence>
<dbReference type="Proteomes" id="UP000534677">
    <property type="component" value="Unassembled WGS sequence"/>
</dbReference>
<accession>A0A7X1APF8</accession>
<evidence type="ECO:0000313" key="4">
    <source>
        <dbReference type="Proteomes" id="UP000534677"/>
    </source>
</evidence>
<dbReference type="RefSeq" id="WP_185706531.1">
    <property type="nucleotide sequence ID" value="NZ_JAAXCY010000005.1"/>
</dbReference>
<gene>
    <name evidence="1" type="ORF">HF209_09475</name>
    <name evidence="2" type="ORF">HF257_14215</name>
</gene>
<sequence length="84" mass="9574">MNIFVPKINSKYKAEFQPPTVKPLDEYGHVRRADIDSGLAKIVIDPQFLEGDHVNYRQVSSAGTWFGQLIVKDPTSPLKWRCTN</sequence>
<dbReference type="AlphaFoldDB" id="A0A7X1APF8"/>
<evidence type="ECO:0000313" key="1">
    <source>
        <dbReference type="EMBL" id="MBC2381174.1"/>
    </source>
</evidence>